<dbReference type="RefSeq" id="WP_254165228.1">
    <property type="nucleotide sequence ID" value="NZ_JANAFB010000006.1"/>
</dbReference>
<keyword evidence="3" id="KW-0645">Protease</keyword>
<feature type="transmembrane region" description="Helical" evidence="2">
    <location>
        <begin position="172"/>
        <end position="197"/>
    </location>
</feature>
<dbReference type="AlphaFoldDB" id="A0A9X2KHQ6"/>
<keyword evidence="2" id="KW-0812">Transmembrane</keyword>
<feature type="transmembrane region" description="Helical" evidence="2">
    <location>
        <begin position="71"/>
        <end position="93"/>
    </location>
</feature>
<feature type="compositionally biased region" description="Basic and acidic residues" evidence="1">
    <location>
        <begin position="309"/>
        <end position="335"/>
    </location>
</feature>
<feature type="region of interest" description="Disordered" evidence="1">
    <location>
        <begin position="301"/>
        <end position="335"/>
    </location>
</feature>
<feature type="transmembrane region" description="Helical" evidence="2">
    <location>
        <begin position="252"/>
        <end position="273"/>
    </location>
</feature>
<feature type="transmembrane region" description="Helical" evidence="2">
    <location>
        <begin position="209"/>
        <end position="232"/>
    </location>
</feature>
<keyword evidence="2" id="KW-0472">Membrane</keyword>
<proteinExistence type="predicted"/>
<organism evidence="3 4">
    <name type="scientific">Rothia santali</name>
    <dbReference type="NCBI Taxonomy" id="2949643"/>
    <lineage>
        <taxon>Bacteria</taxon>
        <taxon>Bacillati</taxon>
        <taxon>Actinomycetota</taxon>
        <taxon>Actinomycetes</taxon>
        <taxon>Micrococcales</taxon>
        <taxon>Micrococcaceae</taxon>
        <taxon>Rothia</taxon>
    </lineage>
</organism>
<gene>
    <name evidence="3" type="ORF">NBM05_03790</name>
</gene>
<evidence type="ECO:0000313" key="4">
    <source>
        <dbReference type="Proteomes" id="UP001139502"/>
    </source>
</evidence>
<keyword evidence="4" id="KW-1185">Reference proteome</keyword>
<name>A0A9X2KHQ6_9MICC</name>
<protein>
    <submittedName>
        <fullName evidence="3">CPBP family intramembrane metalloprotease</fullName>
    </submittedName>
</protein>
<evidence type="ECO:0000256" key="2">
    <source>
        <dbReference type="SAM" id="Phobius"/>
    </source>
</evidence>
<reference evidence="3" key="1">
    <citation type="submission" date="2022-06" db="EMBL/GenBank/DDBJ databases">
        <title>Rothia sp. isolated from sandalwood seedling.</title>
        <authorList>
            <person name="Tuikhar N."/>
            <person name="Kirdat K."/>
            <person name="Thorat V."/>
            <person name="Swetha P."/>
            <person name="Padma S."/>
            <person name="Sundararaj R."/>
            <person name="Yadav A."/>
        </authorList>
    </citation>
    <scope>NUCLEOTIDE SEQUENCE</scope>
    <source>
        <strain evidence="3">AR01</strain>
    </source>
</reference>
<dbReference type="Proteomes" id="UP001139502">
    <property type="component" value="Unassembled WGS sequence"/>
</dbReference>
<evidence type="ECO:0000313" key="3">
    <source>
        <dbReference type="EMBL" id="MCP3425170.1"/>
    </source>
</evidence>
<comment type="caution">
    <text evidence="3">The sequence shown here is derived from an EMBL/GenBank/DDBJ whole genome shotgun (WGS) entry which is preliminary data.</text>
</comment>
<dbReference type="EMBL" id="JANAFB010000006">
    <property type="protein sequence ID" value="MCP3425170.1"/>
    <property type="molecule type" value="Genomic_DNA"/>
</dbReference>
<feature type="transmembrane region" description="Helical" evidence="2">
    <location>
        <begin position="105"/>
        <end position="122"/>
    </location>
</feature>
<keyword evidence="3" id="KW-0482">Metalloprotease</keyword>
<keyword evidence="3" id="KW-0378">Hydrolase</keyword>
<accession>A0A9X2KHQ6</accession>
<feature type="transmembrane region" description="Helical" evidence="2">
    <location>
        <begin position="21"/>
        <end position="51"/>
    </location>
</feature>
<sequence length="335" mass="37243">MTKQKTIRDRLREIVLELRKWPMCLVIAWGGVTLLYLQFGLAASGAVYSFFHPKLDESPWATSTEAFVQDWAVIVVVTAILAGVFKILGISFRSAGIVHPVNRRTMGWVLLGGLMAFGASQIKNGLTVAIDRISPETAYKYQPQFEGDAAGGLFLNVLSAGVQEELPLVPGIIMLMLFARVKPWMAIVLAMLARLSFHLYYGPNAIPGFLIWAFLIILIWRIAPTVWGLVLGHTFNNAVSAFNLTNPEAFELVEPVAIILAVIAAVVMLWVGFQGWQLLRRRGVFKSETFPTRQELFSSAAEVSDPLPETDHGDRWWPDAPESVHAELTGRRQRA</sequence>
<evidence type="ECO:0000256" key="1">
    <source>
        <dbReference type="SAM" id="MobiDB-lite"/>
    </source>
</evidence>
<keyword evidence="2" id="KW-1133">Transmembrane helix</keyword>
<dbReference type="GO" id="GO:0008237">
    <property type="term" value="F:metallopeptidase activity"/>
    <property type="evidence" value="ECO:0007669"/>
    <property type="project" value="UniProtKB-KW"/>
</dbReference>